<protein>
    <submittedName>
        <fullName evidence="6">dTDP-4-amino-4,6-dideoxygalactose transaminase</fullName>
    </submittedName>
</protein>
<accession>A0A1H7LVE3</accession>
<evidence type="ECO:0000313" key="6">
    <source>
        <dbReference type="EMBL" id="SEL02920.1"/>
    </source>
</evidence>
<dbReference type="AlphaFoldDB" id="A0A1H7LVE3"/>
<reference evidence="6 7" key="1">
    <citation type="submission" date="2016-10" db="EMBL/GenBank/DDBJ databases">
        <authorList>
            <person name="de Groot N.N."/>
        </authorList>
    </citation>
    <scope>NUCLEOTIDE SEQUENCE [LARGE SCALE GENOMIC DNA]</scope>
    <source>
        <strain evidence="6 7">KH2T6</strain>
    </source>
</reference>
<evidence type="ECO:0000256" key="2">
    <source>
        <dbReference type="ARBA" id="ARBA00037999"/>
    </source>
</evidence>
<organism evidence="6 7">
    <name type="scientific">Ruminococcus albus</name>
    <dbReference type="NCBI Taxonomy" id="1264"/>
    <lineage>
        <taxon>Bacteria</taxon>
        <taxon>Bacillati</taxon>
        <taxon>Bacillota</taxon>
        <taxon>Clostridia</taxon>
        <taxon>Eubacteriales</taxon>
        <taxon>Oscillospiraceae</taxon>
        <taxon>Ruminococcus</taxon>
    </lineage>
</organism>
<dbReference type="GO" id="GO:0000271">
    <property type="term" value="P:polysaccharide biosynthetic process"/>
    <property type="evidence" value="ECO:0007669"/>
    <property type="project" value="TreeGrafter"/>
</dbReference>
<feature type="active site" description="Proton acceptor" evidence="3">
    <location>
        <position position="201"/>
    </location>
</feature>
<dbReference type="InterPro" id="IPR015421">
    <property type="entry name" value="PyrdxlP-dep_Trfase_major"/>
</dbReference>
<dbReference type="InterPro" id="IPR015422">
    <property type="entry name" value="PyrdxlP-dep_Trfase_small"/>
</dbReference>
<dbReference type="Proteomes" id="UP000186015">
    <property type="component" value="Unassembled WGS sequence"/>
</dbReference>
<gene>
    <name evidence="6" type="ORF">SAMN05216469_11022</name>
</gene>
<dbReference type="PIRSF" id="PIRSF000390">
    <property type="entry name" value="PLP_StrS"/>
    <property type="match status" value="1"/>
</dbReference>
<dbReference type="PANTHER" id="PTHR30244">
    <property type="entry name" value="TRANSAMINASE"/>
    <property type="match status" value="1"/>
</dbReference>
<comment type="similarity">
    <text evidence="2 5">Belongs to the DegT/DnrJ/EryC1 family.</text>
</comment>
<dbReference type="InterPro" id="IPR000653">
    <property type="entry name" value="DegT/StrS_aminotransferase"/>
</dbReference>
<dbReference type="PANTHER" id="PTHR30244:SF9">
    <property type="entry name" value="PROTEIN RV3402C"/>
    <property type="match status" value="1"/>
</dbReference>
<dbReference type="GO" id="GO:0030170">
    <property type="term" value="F:pyridoxal phosphate binding"/>
    <property type="evidence" value="ECO:0007669"/>
    <property type="project" value="TreeGrafter"/>
</dbReference>
<evidence type="ECO:0000256" key="1">
    <source>
        <dbReference type="ARBA" id="ARBA00022898"/>
    </source>
</evidence>
<sequence>MQMNSNDKNYTKMIDKYVTGKILVTRSSMPEYEEYCEEIRDIWDTRWLTNMGPKHKKLQEDLKEYLGVEKLDLLTNGHMALELTMQALGLTGEVITTPFTFASTTHAIVRNGLTPVFCDIDPDNFTIDTTKLESLITDKTSAIVPVHVYGNICNVEEIQRIADKYGLKVIYDAAHTFGETYKGKGIGSFGDVSCFSFHATKVFNTIEGGAVCFKDPAFGDAIYDLKNFGIHGPEVVESVGANAKMNEFCAAMGICNLRHVDDEINKRRAAVERYHERLDNVEGIRLNKISPDVKPNYAYLPVIIEAEKIGCDRDEVYNVLASHNIYARKYFYPLTNTFDCFNGKFDPNSTPNALKISLSVLTLPLYADLEPEQVDLICDIILSCKK</sequence>
<evidence type="ECO:0000256" key="5">
    <source>
        <dbReference type="RuleBase" id="RU004508"/>
    </source>
</evidence>
<evidence type="ECO:0000256" key="3">
    <source>
        <dbReference type="PIRSR" id="PIRSR000390-1"/>
    </source>
</evidence>
<name>A0A1H7LVE3_RUMAL</name>
<dbReference type="Pfam" id="PF01041">
    <property type="entry name" value="DegT_DnrJ_EryC1"/>
    <property type="match status" value="1"/>
</dbReference>
<keyword evidence="1 4" id="KW-0663">Pyridoxal phosphate</keyword>
<proteinExistence type="inferred from homology"/>
<feature type="modified residue" description="N6-(pyridoxal phosphate)lysine" evidence="4">
    <location>
        <position position="201"/>
    </location>
</feature>
<dbReference type="Gene3D" id="3.40.640.10">
    <property type="entry name" value="Type I PLP-dependent aspartate aminotransferase-like (Major domain)"/>
    <property type="match status" value="1"/>
</dbReference>
<evidence type="ECO:0000256" key="4">
    <source>
        <dbReference type="PIRSR" id="PIRSR000390-2"/>
    </source>
</evidence>
<dbReference type="InterPro" id="IPR015424">
    <property type="entry name" value="PyrdxlP-dep_Trfase"/>
</dbReference>
<evidence type="ECO:0000313" key="7">
    <source>
        <dbReference type="Proteomes" id="UP000186015"/>
    </source>
</evidence>
<dbReference type="GO" id="GO:0008483">
    <property type="term" value="F:transaminase activity"/>
    <property type="evidence" value="ECO:0007669"/>
    <property type="project" value="TreeGrafter"/>
</dbReference>
<dbReference type="CDD" id="cd00616">
    <property type="entry name" value="AHBA_syn"/>
    <property type="match status" value="1"/>
</dbReference>
<dbReference type="SUPFAM" id="SSF53383">
    <property type="entry name" value="PLP-dependent transferases"/>
    <property type="match status" value="1"/>
</dbReference>
<dbReference type="OrthoDB" id="9810913at2"/>
<dbReference type="EMBL" id="FOAT01000010">
    <property type="protein sequence ID" value="SEL02920.1"/>
    <property type="molecule type" value="Genomic_DNA"/>
</dbReference>
<dbReference type="Gene3D" id="3.90.1150.10">
    <property type="entry name" value="Aspartate Aminotransferase, domain 1"/>
    <property type="match status" value="1"/>
</dbReference>